<dbReference type="GO" id="GO:0006508">
    <property type="term" value="P:proteolysis"/>
    <property type="evidence" value="ECO:0007669"/>
    <property type="project" value="UniProtKB-KW"/>
</dbReference>
<dbReference type="PRINTS" id="PR00480">
    <property type="entry name" value="ASTACIN"/>
</dbReference>
<feature type="binding site" evidence="1">
    <location>
        <position position="180"/>
    </location>
    <ligand>
        <name>Zn(2+)</name>
        <dbReference type="ChEBI" id="CHEBI:29105"/>
        <note>catalytic</note>
    </ligand>
</feature>
<evidence type="ECO:0000313" key="5">
    <source>
        <dbReference type="Proteomes" id="UP000265120"/>
    </source>
</evidence>
<feature type="domain" description="Peptidase M12A" evidence="3">
    <location>
        <begin position="73"/>
        <end position="270"/>
    </location>
</feature>
<dbReference type="InterPro" id="IPR001506">
    <property type="entry name" value="Peptidase_M12A"/>
</dbReference>
<evidence type="ECO:0000313" key="4">
    <source>
        <dbReference type="Ensembl" id="ENSCSEP00000014522.1"/>
    </source>
</evidence>
<keyword evidence="5" id="KW-1185">Reference proteome</keyword>
<feature type="binding site" evidence="1">
    <location>
        <position position="170"/>
    </location>
    <ligand>
        <name>Zn(2+)</name>
        <dbReference type="ChEBI" id="CHEBI:29105"/>
        <note>catalytic</note>
    </ligand>
</feature>
<dbReference type="InterPro" id="IPR024079">
    <property type="entry name" value="MetalloPept_cat_dom_sf"/>
</dbReference>
<feature type="binding site" evidence="1">
    <location>
        <position position="174"/>
    </location>
    <ligand>
        <name>Zn(2+)</name>
        <dbReference type="ChEBI" id="CHEBI:29105"/>
        <note>catalytic</note>
    </ligand>
</feature>
<dbReference type="GO" id="GO:0004222">
    <property type="term" value="F:metalloendopeptidase activity"/>
    <property type="evidence" value="ECO:0007669"/>
    <property type="project" value="UniProtKB-UniRule"/>
</dbReference>
<keyword evidence="1 2" id="KW-0482">Metalloprotease</keyword>
<keyword evidence="1 2" id="KW-0378">Hydrolase</keyword>
<keyword evidence="1 2" id="KW-0645">Protease</keyword>
<evidence type="ECO:0000256" key="1">
    <source>
        <dbReference type="PROSITE-ProRule" id="PRU01211"/>
    </source>
</evidence>
<dbReference type="PROSITE" id="PS51864">
    <property type="entry name" value="ASTACIN"/>
    <property type="match status" value="1"/>
</dbReference>
<sequence length="287" mass="33571">MKTYVRALTLTNLDLNFFKKEQEEWYTLLFSLLPNFTLMEKMSMAVDLKRKLYHTFVPADLIQEDIVPVKNRNAAPCTRWGCKWPKYGPDVIVPYQISATYNEIQVSRITAVLMDIEEKTCVKFVPREEHQDFLYIFSGSGCWSYVGRIGKQQPLSLKVYYCLNRRIIQHEILHALGFHHEHSRSDRDAFVKIQWNNIIDGKTINFSKFNTINHNISYDYNSVMQYRNTAFSKNGAPTIIANDDAKRVLGTAQSMSDIDYARVNRLYECLTLTDMKPLRNHGEIRIY</sequence>
<dbReference type="PANTHER" id="PTHR10127">
    <property type="entry name" value="DISCOIDIN, CUB, EGF, LAMININ , AND ZINC METALLOPROTEASE DOMAIN CONTAINING"/>
    <property type="match status" value="1"/>
</dbReference>
<dbReference type="PANTHER" id="PTHR10127:SF899">
    <property type="entry name" value="ASTACIN-LIKE METALLOENDOPEPTIDASE-RELATED"/>
    <property type="match status" value="1"/>
</dbReference>
<dbReference type="SUPFAM" id="SSF55486">
    <property type="entry name" value="Metalloproteases ('zincins'), catalytic domain"/>
    <property type="match status" value="1"/>
</dbReference>
<organism evidence="4 5">
    <name type="scientific">Cynoglossus semilaevis</name>
    <name type="common">Tongue sole</name>
    <dbReference type="NCBI Taxonomy" id="244447"/>
    <lineage>
        <taxon>Eukaryota</taxon>
        <taxon>Metazoa</taxon>
        <taxon>Chordata</taxon>
        <taxon>Craniata</taxon>
        <taxon>Vertebrata</taxon>
        <taxon>Euteleostomi</taxon>
        <taxon>Actinopterygii</taxon>
        <taxon>Neopterygii</taxon>
        <taxon>Teleostei</taxon>
        <taxon>Neoteleostei</taxon>
        <taxon>Acanthomorphata</taxon>
        <taxon>Carangaria</taxon>
        <taxon>Pleuronectiformes</taxon>
        <taxon>Pleuronectoidei</taxon>
        <taxon>Cynoglossidae</taxon>
        <taxon>Cynoglossinae</taxon>
        <taxon>Cynoglossus</taxon>
    </lineage>
</organism>
<dbReference type="Pfam" id="PF01400">
    <property type="entry name" value="Astacin"/>
    <property type="match status" value="1"/>
</dbReference>
<keyword evidence="1 2" id="KW-0479">Metal-binding</keyword>
<reference evidence="4" key="1">
    <citation type="submission" date="2025-08" db="UniProtKB">
        <authorList>
            <consortium name="Ensembl"/>
        </authorList>
    </citation>
    <scope>IDENTIFICATION</scope>
</reference>
<dbReference type="Gene3D" id="3.40.390.10">
    <property type="entry name" value="Collagenase (Catalytic Domain)"/>
    <property type="match status" value="1"/>
</dbReference>
<dbReference type="Ensembl" id="ENSCSET00000014696.1">
    <property type="protein sequence ID" value="ENSCSEP00000014522.1"/>
    <property type="gene ID" value="ENSCSEG00000009318.1"/>
</dbReference>
<accession>A0A3P8VJJ3</accession>
<evidence type="ECO:0000259" key="3">
    <source>
        <dbReference type="PROSITE" id="PS51864"/>
    </source>
</evidence>
<dbReference type="GO" id="GO:0008270">
    <property type="term" value="F:zinc ion binding"/>
    <property type="evidence" value="ECO:0007669"/>
    <property type="project" value="UniProtKB-UniRule"/>
</dbReference>
<dbReference type="GeneTree" id="ENSGT00940000161051"/>
<comment type="caution">
    <text evidence="1">Lacks conserved residue(s) required for the propagation of feature annotation.</text>
</comment>
<evidence type="ECO:0000256" key="2">
    <source>
        <dbReference type="RuleBase" id="RU361183"/>
    </source>
</evidence>
<dbReference type="SMART" id="SM00235">
    <property type="entry name" value="ZnMc"/>
    <property type="match status" value="1"/>
</dbReference>
<feature type="active site" evidence="1">
    <location>
        <position position="171"/>
    </location>
</feature>
<dbReference type="EC" id="3.4.24.-" evidence="2"/>
<name>A0A3P8VJJ3_CYNSE</name>
<dbReference type="InterPro" id="IPR006026">
    <property type="entry name" value="Peptidase_Metallo"/>
</dbReference>
<proteinExistence type="predicted"/>
<keyword evidence="1 2" id="KW-0862">Zinc</keyword>
<dbReference type="Proteomes" id="UP000265120">
    <property type="component" value="Unassembled WGS sequence"/>
</dbReference>
<dbReference type="InParanoid" id="A0A3P8VJJ3"/>
<reference evidence="4" key="2">
    <citation type="submission" date="2025-09" db="UniProtKB">
        <authorList>
            <consortium name="Ensembl"/>
        </authorList>
    </citation>
    <scope>IDENTIFICATION</scope>
</reference>
<dbReference type="AlphaFoldDB" id="A0A3P8VJJ3"/>
<comment type="cofactor">
    <cofactor evidence="1 2">
        <name>Zn(2+)</name>
        <dbReference type="ChEBI" id="CHEBI:29105"/>
    </cofactor>
    <text evidence="1 2">Binds 1 zinc ion per subunit.</text>
</comment>
<protein>
    <recommendedName>
        <fullName evidence="2">Metalloendopeptidase</fullName>
        <ecNumber evidence="2">3.4.24.-</ecNumber>
    </recommendedName>
</protein>